<feature type="domain" description="SIS" evidence="1">
    <location>
        <begin position="38"/>
        <end position="212"/>
    </location>
</feature>
<dbReference type="SUPFAM" id="SSF53697">
    <property type="entry name" value="SIS domain"/>
    <property type="match status" value="1"/>
</dbReference>
<gene>
    <name evidence="2" type="ORF">E9232_002209</name>
</gene>
<dbReference type="Pfam" id="PF13580">
    <property type="entry name" value="SIS_2"/>
    <property type="match status" value="1"/>
</dbReference>
<organism evidence="2 3">
    <name type="scientific">Inquilinus ginsengisoli</name>
    <dbReference type="NCBI Taxonomy" id="363840"/>
    <lineage>
        <taxon>Bacteria</taxon>
        <taxon>Pseudomonadati</taxon>
        <taxon>Pseudomonadota</taxon>
        <taxon>Alphaproteobacteria</taxon>
        <taxon>Rhodospirillales</taxon>
        <taxon>Rhodospirillaceae</taxon>
        <taxon>Inquilinus</taxon>
    </lineage>
</organism>
<evidence type="ECO:0000313" key="3">
    <source>
        <dbReference type="Proteomes" id="UP001262410"/>
    </source>
</evidence>
<dbReference type="CDD" id="cd05013">
    <property type="entry name" value="SIS_RpiR"/>
    <property type="match status" value="1"/>
</dbReference>
<dbReference type="Gene3D" id="3.40.50.10490">
    <property type="entry name" value="Glucose-6-phosphate isomerase like protein, domain 1"/>
    <property type="match status" value="1"/>
</dbReference>
<name>A0ABU1JNX6_9PROT</name>
<dbReference type="InterPro" id="IPR035472">
    <property type="entry name" value="RpiR-like_SIS"/>
</dbReference>
<accession>A0ABU1JNX6</accession>
<dbReference type="InterPro" id="IPR001347">
    <property type="entry name" value="SIS_dom"/>
</dbReference>
<dbReference type="NCBIfam" id="NF002805">
    <property type="entry name" value="PRK02947.1"/>
    <property type="match status" value="1"/>
</dbReference>
<protein>
    <submittedName>
        <fullName evidence="2">Phosphosugar-binding protein</fullName>
    </submittedName>
</protein>
<reference evidence="2 3" key="1">
    <citation type="submission" date="2023-07" db="EMBL/GenBank/DDBJ databases">
        <title>Sorghum-associated microbial communities from plants grown in Nebraska, USA.</title>
        <authorList>
            <person name="Schachtman D."/>
        </authorList>
    </citation>
    <scope>NUCLEOTIDE SEQUENCE [LARGE SCALE GENOMIC DNA]</scope>
    <source>
        <strain evidence="2 3">584</strain>
    </source>
</reference>
<sequence length="246" mass="25050">MTAPALSGASAYLAGIADRIAALTATQGAAIGAAAEACVETIRRDGLIYIFGTGHSHLMAEEGHFRAGGLACVVPILASSVMLHEGAVVSGVLERMTGLADPLLSRYPIGPGDTLFVYSNSGVNAVPVEAARYGKARGARVVAVTSIAYSKAAAAGRETLAEIADIAIDNQGPPGDASVTAAEGLIVGPISTVLGAAIWNAVLTETVARLAQSGEVAPAYISSNMPGSKDRNAALVERYRTRNPHL</sequence>
<dbReference type="EMBL" id="JAVDPW010000003">
    <property type="protein sequence ID" value="MDR6289694.1"/>
    <property type="molecule type" value="Genomic_DNA"/>
</dbReference>
<dbReference type="RefSeq" id="WP_309793973.1">
    <property type="nucleotide sequence ID" value="NZ_JAVDPW010000003.1"/>
</dbReference>
<evidence type="ECO:0000313" key="2">
    <source>
        <dbReference type="EMBL" id="MDR6289694.1"/>
    </source>
</evidence>
<dbReference type="PROSITE" id="PS51464">
    <property type="entry name" value="SIS"/>
    <property type="match status" value="1"/>
</dbReference>
<comment type="caution">
    <text evidence="2">The sequence shown here is derived from an EMBL/GenBank/DDBJ whole genome shotgun (WGS) entry which is preliminary data.</text>
</comment>
<dbReference type="InterPro" id="IPR046348">
    <property type="entry name" value="SIS_dom_sf"/>
</dbReference>
<proteinExistence type="predicted"/>
<evidence type="ECO:0000259" key="1">
    <source>
        <dbReference type="PROSITE" id="PS51464"/>
    </source>
</evidence>
<keyword evidence="3" id="KW-1185">Reference proteome</keyword>
<dbReference type="Proteomes" id="UP001262410">
    <property type="component" value="Unassembled WGS sequence"/>
</dbReference>